<feature type="signal peptide" evidence="2">
    <location>
        <begin position="1"/>
        <end position="20"/>
    </location>
</feature>
<keyword evidence="4" id="KW-1185">Reference proteome</keyword>
<evidence type="ECO:0008006" key="5">
    <source>
        <dbReference type="Google" id="ProtNLM"/>
    </source>
</evidence>
<feature type="region of interest" description="Disordered" evidence="1">
    <location>
        <begin position="50"/>
        <end position="82"/>
    </location>
</feature>
<reference evidence="3 4" key="1">
    <citation type="submission" date="2023-12" db="EMBL/GenBank/DDBJ databases">
        <title>A high-quality genome assembly for Dillenia turbinata (Dilleniales).</title>
        <authorList>
            <person name="Chanderbali A."/>
        </authorList>
    </citation>
    <scope>NUCLEOTIDE SEQUENCE [LARGE SCALE GENOMIC DNA]</scope>
    <source>
        <strain evidence="3">LSX21</strain>
        <tissue evidence="3">Leaf</tissue>
    </source>
</reference>
<dbReference type="AlphaFoldDB" id="A0AAN8UZF1"/>
<dbReference type="Proteomes" id="UP001370490">
    <property type="component" value="Unassembled WGS sequence"/>
</dbReference>
<proteinExistence type="predicted"/>
<dbReference type="PANTHER" id="PTHR36726:SF4">
    <property type="entry name" value="CLAVATA3_ESR (CLE)-RELATED PROTEIN 45"/>
    <property type="match status" value="1"/>
</dbReference>
<name>A0AAN8UZF1_9MAGN</name>
<keyword evidence="2" id="KW-0732">Signal</keyword>
<evidence type="ECO:0000256" key="1">
    <source>
        <dbReference type="SAM" id="MobiDB-lite"/>
    </source>
</evidence>
<evidence type="ECO:0000313" key="4">
    <source>
        <dbReference type="Proteomes" id="UP001370490"/>
    </source>
</evidence>
<comment type="caution">
    <text evidence="3">The sequence shown here is derived from an EMBL/GenBank/DDBJ whole genome shotgun (WGS) entry which is preliminary data.</text>
</comment>
<organism evidence="3 4">
    <name type="scientific">Dillenia turbinata</name>
    <dbReference type="NCBI Taxonomy" id="194707"/>
    <lineage>
        <taxon>Eukaryota</taxon>
        <taxon>Viridiplantae</taxon>
        <taxon>Streptophyta</taxon>
        <taxon>Embryophyta</taxon>
        <taxon>Tracheophyta</taxon>
        <taxon>Spermatophyta</taxon>
        <taxon>Magnoliopsida</taxon>
        <taxon>eudicotyledons</taxon>
        <taxon>Gunneridae</taxon>
        <taxon>Pentapetalae</taxon>
        <taxon>Dilleniales</taxon>
        <taxon>Dilleniaceae</taxon>
        <taxon>Dillenia</taxon>
    </lineage>
</organism>
<dbReference type="InterPro" id="IPR038821">
    <property type="entry name" value="CLE45-like"/>
</dbReference>
<sequence length="107" mass="12219">MLVLLICIGLLMIRAEKVSGLRSIDPVLKWNRDNEQSPNTVRSLQAQAMQDLNTQRKPSPESKMFDPNQSNKRSVGRGSDPIHNRGWLVYSIFAHVLIWRGLYGQQC</sequence>
<feature type="chain" id="PRO_5042879508" description="CLAVATA3/ESR (CLE)-related protein 45" evidence="2">
    <location>
        <begin position="21"/>
        <end position="107"/>
    </location>
</feature>
<evidence type="ECO:0000313" key="3">
    <source>
        <dbReference type="EMBL" id="KAK6922024.1"/>
    </source>
</evidence>
<protein>
    <recommendedName>
        <fullName evidence="5">CLAVATA3/ESR (CLE)-related protein 45</fullName>
    </recommendedName>
</protein>
<dbReference type="EMBL" id="JBAMMX010000019">
    <property type="protein sequence ID" value="KAK6922024.1"/>
    <property type="molecule type" value="Genomic_DNA"/>
</dbReference>
<dbReference type="PANTHER" id="PTHR36726">
    <property type="entry name" value="CLAVATA3/ESR (CLE)-RELATED PROTEIN 45"/>
    <property type="match status" value="1"/>
</dbReference>
<gene>
    <name evidence="3" type="ORF">RJ641_012531</name>
</gene>
<accession>A0AAN8UZF1</accession>
<evidence type="ECO:0000256" key="2">
    <source>
        <dbReference type="SAM" id="SignalP"/>
    </source>
</evidence>